<evidence type="ECO:0000256" key="1">
    <source>
        <dbReference type="SAM" id="MobiDB-lite"/>
    </source>
</evidence>
<dbReference type="STRING" id="582667.SAMN05192568_102073"/>
<evidence type="ECO:0000313" key="2">
    <source>
        <dbReference type="EMBL" id="SFM13551.1"/>
    </source>
</evidence>
<protein>
    <recommendedName>
        <fullName evidence="4">Heme utilization protein</fullName>
    </recommendedName>
</protein>
<dbReference type="AlphaFoldDB" id="A0A1I4NDH5"/>
<organism evidence="2 3">
    <name type="scientific">Methylobacterium pseudosasicola</name>
    <dbReference type="NCBI Taxonomy" id="582667"/>
    <lineage>
        <taxon>Bacteria</taxon>
        <taxon>Pseudomonadati</taxon>
        <taxon>Pseudomonadota</taxon>
        <taxon>Alphaproteobacteria</taxon>
        <taxon>Hyphomicrobiales</taxon>
        <taxon>Methylobacteriaceae</taxon>
        <taxon>Methylobacterium</taxon>
    </lineage>
</organism>
<sequence>MIRCLVPILTATVIVGGLFPAFAATRKVKVPNRYDGAWTIVATTSEGPCAAQTSYQVQIKDSDASIPGDEVDIDGGVSASGSVQATITSGSNTVPISGSLDPQGAGSGTWRTTGGAITCSGRWNARRAS</sequence>
<keyword evidence="3" id="KW-1185">Reference proteome</keyword>
<gene>
    <name evidence="2" type="ORF">SAMN05192568_102073</name>
</gene>
<dbReference type="Proteomes" id="UP000199048">
    <property type="component" value="Unassembled WGS sequence"/>
</dbReference>
<accession>A0A1I4NDH5</accession>
<dbReference type="OrthoDB" id="8236492at2"/>
<feature type="region of interest" description="Disordered" evidence="1">
    <location>
        <begin position="89"/>
        <end position="117"/>
    </location>
</feature>
<name>A0A1I4NDH5_9HYPH</name>
<dbReference type="EMBL" id="FOTK01000020">
    <property type="protein sequence ID" value="SFM13551.1"/>
    <property type="molecule type" value="Genomic_DNA"/>
</dbReference>
<dbReference type="RefSeq" id="WP_092043081.1">
    <property type="nucleotide sequence ID" value="NZ_FOTK01000020.1"/>
</dbReference>
<proteinExistence type="predicted"/>
<evidence type="ECO:0000313" key="3">
    <source>
        <dbReference type="Proteomes" id="UP000199048"/>
    </source>
</evidence>
<evidence type="ECO:0008006" key="4">
    <source>
        <dbReference type="Google" id="ProtNLM"/>
    </source>
</evidence>
<reference evidence="3" key="1">
    <citation type="submission" date="2016-10" db="EMBL/GenBank/DDBJ databases">
        <authorList>
            <person name="Varghese N."/>
            <person name="Submissions S."/>
        </authorList>
    </citation>
    <scope>NUCLEOTIDE SEQUENCE [LARGE SCALE GENOMIC DNA]</scope>
    <source>
        <strain evidence="3">BL36</strain>
    </source>
</reference>